<gene>
    <name evidence="2" type="ORF">BB934_06880</name>
</gene>
<dbReference type="InterPro" id="IPR018648">
    <property type="entry name" value="DUF2076"/>
</dbReference>
<organism evidence="2">
    <name type="scientific">Microvirga ossetica</name>
    <dbReference type="NCBI Taxonomy" id="1882682"/>
    <lineage>
        <taxon>Bacteria</taxon>
        <taxon>Pseudomonadati</taxon>
        <taxon>Pseudomonadota</taxon>
        <taxon>Alphaproteobacteria</taxon>
        <taxon>Hyphomicrobiales</taxon>
        <taxon>Methylobacteriaceae</taxon>
        <taxon>Microvirga</taxon>
    </lineage>
</organism>
<dbReference type="OrthoDB" id="122910at2"/>
<name>A0A1B2EDB9_9HYPH</name>
<dbReference type="AlphaFoldDB" id="A0A1B2EDB9"/>
<dbReference type="Pfam" id="PF09849">
    <property type="entry name" value="DUF2076"/>
    <property type="match status" value="1"/>
</dbReference>
<reference evidence="2" key="1">
    <citation type="submission" date="2016-07" db="EMBL/GenBank/DDBJ databases">
        <title>Microvirga ossetica sp. nov. a new species of rhizobia isolated from root nodules of the legume species Vicia alpestris Steven originated from North Ossetia region in the Caucasus.</title>
        <authorList>
            <person name="Safronova V.I."/>
            <person name="Kuznetsova I.G."/>
            <person name="Sazanova A.L."/>
            <person name="Belimov A."/>
            <person name="Andronov E."/>
            <person name="Osledkin Y.S."/>
            <person name="Onishchuk O.P."/>
            <person name="Kurchak O.N."/>
            <person name="Shaposhnikov A.I."/>
            <person name="Willems A."/>
            <person name="Tikhonovich I.A."/>
        </authorList>
    </citation>
    <scope>NUCLEOTIDE SEQUENCE [LARGE SCALE GENOMIC DNA]</scope>
    <source>
        <strain evidence="2">V5/3M</strain>
    </source>
</reference>
<feature type="region of interest" description="Disordered" evidence="1">
    <location>
        <begin position="69"/>
        <end position="142"/>
    </location>
</feature>
<sequence>MNEQERQVIDDIFRRLEQVANQPRDPEAERFIAEKLRQQPYAPYAMAQAVFVQEQALTNLQAENEQLRAELEQASRQPPSGGFLSSIFGGGASRPPGPAYNAPPARQASPWGQPHPSQAPYPPQDGRMGGAPGGPWGGGMMQRGGGGGFLGTALSTAAGVAGGVMLANALSHAFDGKDDPAGDKTALADTGGADQAADADNAGITDSLYGNQDQQEDNQDFDDFAGDGGDEGDWA</sequence>
<accession>A0A1B2EDB9</accession>
<dbReference type="RefSeq" id="WP_099508987.1">
    <property type="nucleotide sequence ID" value="NZ_CP016616.1"/>
</dbReference>
<proteinExistence type="predicted"/>
<feature type="region of interest" description="Disordered" evidence="1">
    <location>
        <begin position="174"/>
        <end position="235"/>
    </location>
</feature>
<evidence type="ECO:0000313" key="2">
    <source>
        <dbReference type="EMBL" id="ANY77996.1"/>
    </source>
</evidence>
<evidence type="ECO:0000256" key="1">
    <source>
        <dbReference type="SAM" id="MobiDB-lite"/>
    </source>
</evidence>
<feature type="compositionally biased region" description="Low complexity" evidence="1">
    <location>
        <begin position="187"/>
        <end position="203"/>
    </location>
</feature>
<protein>
    <recommendedName>
        <fullName evidence="3">ABC transporter substrate-binding protein</fullName>
    </recommendedName>
</protein>
<feature type="compositionally biased region" description="Gly residues" evidence="1">
    <location>
        <begin position="127"/>
        <end position="142"/>
    </location>
</feature>
<dbReference type="EMBL" id="CP016616">
    <property type="protein sequence ID" value="ANY77996.1"/>
    <property type="molecule type" value="Genomic_DNA"/>
</dbReference>
<evidence type="ECO:0008006" key="3">
    <source>
        <dbReference type="Google" id="ProtNLM"/>
    </source>
</evidence>
<feature type="compositionally biased region" description="Acidic residues" evidence="1">
    <location>
        <begin position="214"/>
        <end position="235"/>
    </location>
</feature>
<dbReference type="KEGG" id="moc:BB934_06880"/>